<evidence type="ECO:0000313" key="2">
    <source>
        <dbReference type="EMBL" id="KDN67870.1"/>
    </source>
</evidence>
<evidence type="ECO:0000313" key="3">
    <source>
        <dbReference type="Proteomes" id="UP000027238"/>
    </source>
</evidence>
<accession>A0A066XPE8</accession>
<proteinExistence type="predicted"/>
<feature type="region of interest" description="Disordered" evidence="1">
    <location>
        <begin position="317"/>
        <end position="348"/>
    </location>
</feature>
<name>A0A066XPE8_COLSU</name>
<dbReference type="Proteomes" id="UP000027238">
    <property type="component" value="Unassembled WGS sequence"/>
</dbReference>
<gene>
    <name evidence="2" type="ORF">CSUB01_10799</name>
</gene>
<organism evidence="2 3">
    <name type="scientific">Colletotrichum sublineola</name>
    <name type="common">Sorghum anthracnose fungus</name>
    <dbReference type="NCBI Taxonomy" id="1173701"/>
    <lineage>
        <taxon>Eukaryota</taxon>
        <taxon>Fungi</taxon>
        <taxon>Dikarya</taxon>
        <taxon>Ascomycota</taxon>
        <taxon>Pezizomycotina</taxon>
        <taxon>Sordariomycetes</taxon>
        <taxon>Hypocreomycetidae</taxon>
        <taxon>Glomerellales</taxon>
        <taxon>Glomerellaceae</taxon>
        <taxon>Colletotrichum</taxon>
        <taxon>Colletotrichum graminicola species complex</taxon>
    </lineage>
</organism>
<dbReference type="EMBL" id="JMSE01000764">
    <property type="protein sequence ID" value="KDN67870.1"/>
    <property type="molecule type" value="Genomic_DNA"/>
</dbReference>
<dbReference type="AlphaFoldDB" id="A0A066XPE8"/>
<reference evidence="3" key="1">
    <citation type="journal article" date="2014" name="Genome Announc.">
        <title>Draft genome sequence of Colletotrichum sublineola, a destructive pathogen of cultivated sorghum.</title>
        <authorList>
            <person name="Baroncelli R."/>
            <person name="Sanz-Martin J.M."/>
            <person name="Rech G.E."/>
            <person name="Sukno S.A."/>
            <person name="Thon M.R."/>
        </authorList>
    </citation>
    <scope>NUCLEOTIDE SEQUENCE [LARGE SCALE GENOMIC DNA]</scope>
    <source>
        <strain evidence="3">TX430BB</strain>
    </source>
</reference>
<protein>
    <submittedName>
        <fullName evidence="2">Uncharacterized protein</fullName>
    </submittedName>
</protein>
<evidence type="ECO:0000256" key="1">
    <source>
        <dbReference type="SAM" id="MobiDB-lite"/>
    </source>
</evidence>
<sequence length="381" mass="41460">MAAPSTRSPILPATALRSWESYSRDTTKVVNWLCGTKKAKQLLSSQDQLHYKLLRDFAKACAHSGESLPTDVHLALERSRSQLNIPITITKEKWENTFLETDDLLYIQSCLQPHATGAQSPSTPPANHRPHVLPDHPVIAHLPDAPRKGVVQNAQDSMSTLAILATATSEALREACVQDEPSVWIIGDISAALLTAARLLGPPPLVRFVEGTRLLPTTAGRKQYVDPIVDGLCLPEETAGVPAVVIAMSAILLDINGMQGAQSQLRGVVDEKTEEAMRLFGEWLDPSNTLPGQDIFRLYPVLTGVILMSTLETRRQLSREHDSDAQPTDSACPDAETSQPLEKPPSITGMLASVQGNCRVAQLIRALQRVLQEELGAFNGI</sequence>
<dbReference type="HOGENOM" id="CLU_725654_0_0_1"/>
<keyword evidence="3" id="KW-1185">Reference proteome</keyword>
<comment type="caution">
    <text evidence="2">The sequence shown here is derived from an EMBL/GenBank/DDBJ whole genome shotgun (WGS) entry which is preliminary data.</text>
</comment>